<evidence type="ECO:0000313" key="2">
    <source>
        <dbReference type="Proteomes" id="UP000430508"/>
    </source>
</evidence>
<dbReference type="Proteomes" id="UP000430508">
    <property type="component" value="Chromosome"/>
</dbReference>
<proteinExistence type="predicted"/>
<sequence length="162" mass="18423">MRSKVNTAYLICDERKFQSVCDVEKELNRLRAVCVRLKNKQEEEISFILGVSVTNTNYIGKMGYDKPKNQGGKKQFICADSRLTWNPETGKNVVVPAPHQTDPHIHIMIQGYGASSCAEKILKNLRKRNADTTFSKTHLSTPERIAQVTSYIEEQSTILRHV</sequence>
<gene>
    <name evidence="1" type="ORF">GQ588_04575</name>
</gene>
<dbReference type="AlphaFoldDB" id="A0A857DGX7"/>
<accession>A0A857DGX7</accession>
<reference evidence="1 2" key="1">
    <citation type="submission" date="2019-12" db="EMBL/GenBank/DDBJ databases">
        <title>Sequence classification of anaerobic respiratory reductive dehalogenases: First we see many, then we see few.</title>
        <authorList>
            <person name="Molenda O."/>
            <person name="Puentes Jacome L.A."/>
            <person name="Cao X."/>
            <person name="Nesbo C.L."/>
            <person name="Tang S."/>
            <person name="Morson N."/>
            <person name="Patron J."/>
            <person name="Lomheim L."/>
            <person name="Wishart D.S."/>
            <person name="Edwards E.A."/>
        </authorList>
    </citation>
    <scope>NUCLEOTIDE SEQUENCE [LARGE SCALE GENOMIC DNA]</scope>
    <source>
        <strain evidence="1 2">12DCA</strain>
    </source>
</reference>
<name>A0A857DGX7_9FIRM</name>
<protein>
    <submittedName>
        <fullName evidence="1">Uncharacterized protein</fullName>
    </submittedName>
</protein>
<dbReference type="EMBL" id="CP046996">
    <property type="protein sequence ID" value="QGZ99970.1"/>
    <property type="molecule type" value="Genomic_DNA"/>
</dbReference>
<dbReference type="RefSeq" id="WP_068883505.1">
    <property type="nucleotide sequence ID" value="NZ_CP046996.1"/>
</dbReference>
<evidence type="ECO:0000313" key="1">
    <source>
        <dbReference type="EMBL" id="QGZ99970.1"/>
    </source>
</evidence>
<organism evidence="1 2">
    <name type="scientific">Dehalobacter restrictus</name>
    <dbReference type="NCBI Taxonomy" id="55583"/>
    <lineage>
        <taxon>Bacteria</taxon>
        <taxon>Bacillati</taxon>
        <taxon>Bacillota</taxon>
        <taxon>Clostridia</taxon>
        <taxon>Eubacteriales</taxon>
        <taxon>Desulfitobacteriaceae</taxon>
        <taxon>Dehalobacter</taxon>
    </lineage>
</organism>